<evidence type="ECO:0000313" key="2">
    <source>
        <dbReference type="Ensembl" id="ENSCINP00000030827.1"/>
    </source>
</evidence>
<reference evidence="2" key="4">
    <citation type="submission" date="2025-09" db="UniProtKB">
        <authorList>
            <consortium name="Ensembl"/>
        </authorList>
    </citation>
    <scope>IDENTIFICATION</scope>
</reference>
<reference evidence="2" key="3">
    <citation type="submission" date="2025-08" db="UniProtKB">
        <authorList>
            <consortium name="Ensembl"/>
        </authorList>
    </citation>
    <scope>IDENTIFICATION</scope>
</reference>
<evidence type="ECO:0000256" key="1">
    <source>
        <dbReference type="SAM" id="Phobius"/>
    </source>
</evidence>
<proteinExistence type="predicted"/>
<sequence length="92" mass="10601">MTQPAVSKPSSYVYFPAHQGKVASGVCVTSSHRSLGSSTFITRIIREKHLSTISNSCQLLNFNHRKQNKKQLLRFNFFIAFLYFSMFYPYLS</sequence>
<dbReference type="EMBL" id="EAAA01000388">
    <property type="status" value="NOT_ANNOTATED_CDS"/>
    <property type="molecule type" value="Genomic_DNA"/>
</dbReference>
<keyword evidence="1" id="KW-0812">Transmembrane</keyword>
<dbReference type="AlphaFoldDB" id="H2XME4"/>
<keyword evidence="1" id="KW-1133">Transmembrane helix</keyword>
<dbReference type="Proteomes" id="UP000008144">
    <property type="component" value="Chromosome 1"/>
</dbReference>
<reference evidence="3" key="1">
    <citation type="journal article" date="2002" name="Science">
        <title>The draft genome of Ciona intestinalis: insights into chordate and vertebrate origins.</title>
        <authorList>
            <person name="Dehal P."/>
            <person name="Satou Y."/>
            <person name="Campbell R.K."/>
            <person name="Chapman J."/>
            <person name="Degnan B."/>
            <person name="De Tomaso A."/>
            <person name="Davidson B."/>
            <person name="Di Gregorio A."/>
            <person name="Gelpke M."/>
            <person name="Goodstein D.M."/>
            <person name="Harafuji N."/>
            <person name="Hastings K.E."/>
            <person name="Ho I."/>
            <person name="Hotta K."/>
            <person name="Huang W."/>
            <person name="Kawashima T."/>
            <person name="Lemaire P."/>
            <person name="Martinez D."/>
            <person name="Meinertzhagen I.A."/>
            <person name="Necula S."/>
            <person name="Nonaka M."/>
            <person name="Putnam N."/>
            <person name="Rash S."/>
            <person name="Saiga H."/>
            <person name="Satake M."/>
            <person name="Terry A."/>
            <person name="Yamada L."/>
            <person name="Wang H.G."/>
            <person name="Awazu S."/>
            <person name="Azumi K."/>
            <person name="Boore J."/>
            <person name="Branno M."/>
            <person name="Chin-Bow S."/>
            <person name="DeSantis R."/>
            <person name="Doyle S."/>
            <person name="Francino P."/>
            <person name="Keys D.N."/>
            <person name="Haga S."/>
            <person name="Hayashi H."/>
            <person name="Hino K."/>
            <person name="Imai K.S."/>
            <person name="Inaba K."/>
            <person name="Kano S."/>
            <person name="Kobayashi K."/>
            <person name="Kobayashi M."/>
            <person name="Lee B.I."/>
            <person name="Makabe K.W."/>
            <person name="Manohar C."/>
            <person name="Matassi G."/>
            <person name="Medina M."/>
            <person name="Mochizuki Y."/>
            <person name="Mount S."/>
            <person name="Morishita T."/>
            <person name="Miura S."/>
            <person name="Nakayama A."/>
            <person name="Nishizaka S."/>
            <person name="Nomoto H."/>
            <person name="Ohta F."/>
            <person name="Oishi K."/>
            <person name="Rigoutsos I."/>
            <person name="Sano M."/>
            <person name="Sasaki A."/>
            <person name="Sasakura Y."/>
            <person name="Shoguchi E."/>
            <person name="Shin-i T."/>
            <person name="Spagnuolo A."/>
            <person name="Stainier D."/>
            <person name="Suzuki M.M."/>
            <person name="Tassy O."/>
            <person name="Takatori N."/>
            <person name="Tokuoka M."/>
            <person name="Yagi K."/>
            <person name="Yoshizaki F."/>
            <person name="Wada S."/>
            <person name="Zhang C."/>
            <person name="Hyatt P.D."/>
            <person name="Larimer F."/>
            <person name="Detter C."/>
            <person name="Doggett N."/>
            <person name="Glavina T."/>
            <person name="Hawkins T."/>
            <person name="Richardson P."/>
            <person name="Lucas S."/>
            <person name="Kohara Y."/>
            <person name="Levine M."/>
            <person name="Satoh N."/>
            <person name="Rokhsar D.S."/>
        </authorList>
    </citation>
    <scope>NUCLEOTIDE SEQUENCE [LARGE SCALE GENOMIC DNA]</scope>
</reference>
<keyword evidence="3" id="KW-1185">Reference proteome</keyword>
<feature type="transmembrane region" description="Helical" evidence="1">
    <location>
        <begin position="72"/>
        <end position="91"/>
    </location>
</feature>
<accession>H2XME4</accession>
<organism evidence="2 3">
    <name type="scientific">Ciona intestinalis</name>
    <name type="common">Transparent sea squirt</name>
    <name type="synonym">Ascidia intestinalis</name>
    <dbReference type="NCBI Taxonomy" id="7719"/>
    <lineage>
        <taxon>Eukaryota</taxon>
        <taxon>Metazoa</taxon>
        <taxon>Chordata</taxon>
        <taxon>Tunicata</taxon>
        <taxon>Ascidiacea</taxon>
        <taxon>Phlebobranchia</taxon>
        <taxon>Cionidae</taxon>
        <taxon>Ciona</taxon>
    </lineage>
</organism>
<keyword evidence="1" id="KW-0472">Membrane</keyword>
<dbReference type="HOGENOM" id="CLU_2412563_0_0_1"/>
<dbReference type="InParanoid" id="H2XME4"/>
<protein>
    <submittedName>
        <fullName evidence="2">Uncharacterized protein</fullName>
    </submittedName>
</protein>
<evidence type="ECO:0000313" key="3">
    <source>
        <dbReference type="Proteomes" id="UP000008144"/>
    </source>
</evidence>
<name>H2XME4_CIOIN</name>
<reference evidence="2" key="2">
    <citation type="journal article" date="2008" name="Genome Biol.">
        <title>Improved genome assembly and evidence-based global gene model set for the chordate Ciona intestinalis: new insight into intron and operon populations.</title>
        <authorList>
            <person name="Satou Y."/>
            <person name="Mineta K."/>
            <person name="Ogasawara M."/>
            <person name="Sasakura Y."/>
            <person name="Shoguchi E."/>
            <person name="Ueno K."/>
            <person name="Yamada L."/>
            <person name="Matsumoto J."/>
            <person name="Wasserscheid J."/>
            <person name="Dewar K."/>
            <person name="Wiley G.B."/>
            <person name="Macmil S.L."/>
            <person name="Roe B.A."/>
            <person name="Zeller R.W."/>
            <person name="Hastings K.E."/>
            <person name="Lemaire P."/>
            <person name="Lindquist E."/>
            <person name="Endo T."/>
            <person name="Hotta K."/>
            <person name="Inaba K."/>
        </authorList>
    </citation>
    <scope>NUCLEOTIDE SEQUENCE [LARGE SCALE GENOMIC DNA]</scope>
    <source>
        <strain evidence="2">wild type</strain>
    </source>
</reference>
<dbReference type="Ensembl" id="ENSCINT00000037215.1">
    <property type="protein sequence ID" value="ENSCINP00000030827.1"/>
    <property type="gene ID" value="ENSCING00000021710.1"/>
</dbReference>